<evidence type="ECO:0000313" key="7">
    <source>
        <dbReference type="EMBL" id="KUQ85406.1"/>
    </source>
</evidence>
<feature type="region of interest" description="Disordered" evidence="5">
    <location>
        <begin position="1"/>
        <end position="26"/>
    </location>
</feature>
<evidence type="ECO:0000259" key="6">
    <source>
        <dbReference type="Pfam" id="PF01258"/>
    </source>
</evidence>
<dbReference type="InterPro" id="IPR000962">
    <property type="entry name" value="Znf_DskA_TraR"/>
</dbReference>
<organism evidence="7 8">
    <name type="scientific">Enterobacter genomosp. O</name>
    <dbReference type="NCBI Taxonomy" id="2364150"/>
    <lineage>
        <taxon>Bacteria</taxon>
        <taxon>Pseudomonadati</taxon>
        <taxon>Pseudomonadota</taxon>
        <taxon>Gammaproteobacteria</taxon>
        <taxon>Enterobacterales</taxon>
        <taxon>Enterobacteriaceae</taxon>
        <taxon>Enterobacter</taxon>
        <taxon>Enterobacter cloacae complex</taxon>
        <taxon>Enterobacter cloacae complex clade O</taxon>
    </lineage>
</organism>
<dbReference type="GO" id="GO:0008270">
    <property type="term" value="F:zinc ion binding"/>
    <property type="evidence" value="ECO:0007669"/>
    <property type="project" value="UniProtKB-KW"/>
</dbReference>
<keyword evidence="8" id="KW-1185">Reference proteome</keyword>
<evidence type="ECO:0000256" key="5">
    <source>
        <dbReference type="SAM" id="MobiDB-lite"/>
    </source>
</evidence>
<dbReference type="PROSITE" id="PS01102">
    <property type="entry name" value="ZF_DKSA_1"/>
    <property type="match status" value="1"/>
</dbReference>
<dbReference type="Proteomes" id="UP000064715">
    <property type="component" value="Unassembled WGS sequence"/>
</dbReference>
<feature type="compositionally biased region" description="Basic and acidic residues" evidence="5">
    <location>
        <begin position="9"/>
        <end position="20"/>
    </location>
</feature>
<evidence type="ECO:0000256" key="2">
    <source>
        <dbReference type="ARBA" id="ARBA00022771"/>
    </source>
</evidence>
<dbReference type="PANTHER" id="PTHR38777">
    <property type="entry name" value="FELS-2 PROPHAGE PROTEIN"/>
    <property type="match status" value="1"/>
</dbReference>
<evidence type="ECO:0000256" key="3">
    <source>
        <dbReference type="ARBA" id="ARBA00022833"/>
    </source>
</evidence>
<dbReference type="EMBL" id="LRCR01000006">
    <property type="protein sequence ID" value="KUQ85406.1"/>
    <property type="molecule type" value="Genomic_DNA"/>
</dbReference>
<name>A0A0X4EUP5_9ENTR</name>
<dbReference type="Pfam" id="PF01258">
    <property type="entry name" value="zf-dskA_traR"/>
    <property type="match status" value="1"/>
</dbReference>
<dbReference type="PROSITE" id="PS51128">
    <property type="entry name" value="ZF_DKSA_2"/>
    <property type="match status" value="1"/>
</dbReference>
<dbReference type="NCBIfam" id="TIGR02419">
    <property type="entry name" value="C4_traR_proteo"/>
    <property type="match status" value="1"/>
</dbReference>
<gene>
    <name evidence="7" type="ORF">AWI28_11430</name>
</gene>
<dbReference type="AlphaFoldDB" id="A0A0X4EUP5"/>
<dbReference type="OrthoDB" id="962301at2"/>
<evidence type="ECO:0000256" key="1">
    <source>
        <dbReference type="ARBA" id="ARBA00022723"/>
    </source>
</evidence>
<dbReference type="GO" id="GO:1900378">
    <property type="term" value="P:positive regulation of secondary metabolite biosynthetic process"/>
    <property type="evidence" value="ECO:0007669"/>
    <property type="project" value="TreeGrafter"/>
</dbReference>
<reference evidence="8" key="1">
    <citation type="submission" date="2016-01" db="EMBL/GenBank/DDBJ databases">
        <title>WGS of SAMN04407783.</title>
        <authorList>
            <person name="Adams M."/>
            <person name="Sutton G."/>
            <person name="Nelson K."/>
            <person name="Thaden J."/>
            <person name="Fowler V."/>
            <person name="Mccorrison J."/>
            <person name="Sanka R."/>
            <person name="Brinkac L."/>
            <person name="Nierman W."/>
        </authorList>
    </citation>
    <scope>NUCLEOTIDE SEQUENCE [LARGE SCALE GENOMIC DNA]</scope>
    <source>
        <strain evidence="8">GN04363</strain>
    </source>
</reference>
<dbReference type="Gene3D" id="1.20.120.910">
    <property type="entry name" value="DksA, coiled-coil domain"/>
    <property type="match status" value="1"/>
</dbReference>
<proteinExistence type="predicted"/>
<feature type="zinc finger region" description="dksA C4-type" evidence="4">
    <location>
        <begin position="35"/>
        <end position="59"/>
    </location>
</feature>
<evidence type="ECO:0000313" key="8">
    <source>
        <dbReference type="Proteomes" id="UP000064715"/>
    </source>
</evidence>
<dbReference type="InterPro" id="IPR020458">
    <property type="entry name" value="Znf_DskA_TraR_CS"/>
</dbReference>
<dbReference type="PANTHER" id="PTHR38777:SF1">
    <property type="entry name" value="DNAK SUPPRESSOR PROTEIN"/>
    <property type="match status" value="1"/>
</dbReference>
<keyword evidence="2" id="KW-0863">Zinc-finger</keyword>
<feature type="domain" description="Zinc finger DksA/TraR C4-type" evidence="6">
    <location>
        <begin position="33"/>
        <end position="64"/>
    </location>
</feature>
<evidence type="ECO:0000256" key="4">
    <source>
        <dbReference type="PROSITE-ProRule" id="PRU00510"/>
    </source>
</evidence>
<accession>A0A0X4EUP5</accession>
<keyword evidence="1" id="KW-0479">Metal-binding</keyword>
<dbReference type="RefSeq" id="WP_047347784.1">
    <property type="nucleotide sequence ID" value="NZ_LECZ01000026.1"/>
</dbReference>
<protein>
    <recommendedName>
        <fullName evidence="6">Zinc finger DksA/TraR C4-type domain-containing protein</fullName>
    </recommendedName>
</protein>
<dbReference type="InterPro" id="IPR012783">
    <property type="entry name" value="Znf_C4_TraR"/>
</dbReference>
<sequence length="73" mass="8285">MADFIDLAQAREQEDRERHINHARRRPASPSRFLCEDCEAPIPEARRMAVPGVALCVTCQEIAEMKNKHVRGG</sequence>
<dbReference type="SUPFAM" id="SSF57716">
    <property type="entry name" value="Glucocorticoid receptor-like (DNA-binding domain)"/>
    <property type="match status" value="1"/>
</dbReference>
<comment type="caution">
    <text evidence="7">The sequence shown here is derived from an EMBL/GenBank/DDBJ whole genome shotgun (WGS) entry which is preliminary data.</text>
</comment>
<keyword evidence="3" id="KW-0862">Zinc</keyword>